<accession>A0A8J1XNI4</accession>
<keyword evidence="3" id="KW-1185">Reference proteome</keyword>
<protein>
    <submittedName>
        <fullName evidence="2">Uncharacterized protein</fullName>
    </submittedName>
</protein>
<sequence>MLRGMLAHWRSKLVGPTLVNSWANFGPTITYMLVQRWLSWLAHRRYVHRSNVGPPSLSSYVGPLLGQPYFLSVGQRWANGHSDGGPTTSANVGPTLAATTEPTLAHC</sequence>
<feature type="region of interest" description="Disordered" evidence="1">
    <location>
        <begin position="81"/>
        <end position="107"/>
    </location>
</feature>
<dbReference type="Proteomes" id="UP000749559">
    <property type="component" value="Unassembled WGS sequence"/>
</dbReference>
<feature type="compositionally biased region" description="Low complexity" evidence="1">
    <location>
        <begin position="94"/>
        <end position="107"/>
    </location>
</feature>
<comment type="caution">
    <text evidence="2">The sequence shown here is derived from an EMBL/GenBank/DDBJ whole genome shotgun (WGS) entry which is preliminary data.</text>
</comment>
<gene>
    <name evidence="2" type="ORF">OFUS_LOCUS25636</name>
</gene>
<proteinExistence type="predicted"/>
<evidence type="ECO:0000256" key="1">
    <source>
        <dbReference type="SAM" id="MobiDB-lite"/>
    </source>
</evidence>
<name>A0A8J1XNI4_OWEFU</name>
<evidence type="ECO:0000313" key="2">
    <source>
        <dbReference type="EMBL" id="CAH1801902.1"/>
    </source>
</evidence>
<reference evidence="2" key="1">
    <citation type="submission" date="2022-03" db="EMBL/GenBank/DDBJ databases">
        <authorList>
            <person name="Martin C."/>
        </authorList>
    </citation>
    <scope>NUCLEOTIDE SEQUENCE</scope>
</reference>
<dbReference type="EMBL" id="CAIIXF020000012">
    <property type="protein sequence ID" value="CAH1801902.1"/>
    <property type="molecule type" value="Genomic_DNA"/>
</dbReference>
<organism evidence="2 3">
    <name type="scientific">Owenia fusiformis</name>
    <name type="common">Polychaete worm</name>
    <dbReference type="NCBI Taxonomy" id="6347"/>
    <lineage>
        <taxon>Eukaryota</taxon>
        <taxon>Metazoa</taxon>
        <taxon>Spiralia</taxon>
        <taxon>Lophotrochozoa</taxon>
        <taxon>Annelida</taxon>
        <taxon>Polychaeta</taxon>
        <taxon>Sedentaria</taxon>
        <taxon>Canalipalpata</taxon>
        <taxon>Sabellida</taxon>
        <taxon>Oweniida</taxon>
        <taxon>Oweniidae</taxon>
        <taxon>Owenia</taxon>
    </lineage>
</organism>
<evidence type="ECO:0000313" key="3">
    <source>
        <dbReference type="Proteomes" id="UP000749559"/>
    </source>
</evidence>
<dbReference type="AlphaFoldDB" id="A0A8J1XNI4"/>